<keyword evidence="2 6" id="KW-0812">Transmembrane</keyword>
<dbReference type="PANTHER" id="PTHR28013:SF3">
    <property type="entry name" value="PROTEIN DCV1-RELATED"/>
    <property type="match status" value="1"/>
</dbReference>
<evidence type="ECO:0000313" key="7">
    <source>
        <dbReference type="EMBL" id="QIW99327.1"/>
    </source>
</evidence>
<evidence type="ECO:0000256" key="4">
    <source>
        <dbReference type="ARBA" id="ARBA00023136"/>
    </source>
</evidence>
<feature type="compositionally biased region" description="Basic and acidic residues" evidence="5">
    <location>
        <begin position="240"/>
        <end position="251"/>
    </location>
</feature>
<dbReference type="InterPro" id="IPR051380">
    <property type="entry name" value="pH-response_reg_palI/RIM9"/>
</dbReference>
<dbReference type="Proteomes" id="UP000503462">
    <property type="component" value="Chromosome 3"/>
</dbReference>
<keyword evidence="8" id="KW-1185">Reference proteome</keyword>
<name>A0A6H0XXK6_9PEZI</name>
<dbReference type="GO" id="GO:0032153">
    <property type="term" value="C:cell division site"/>
    <property type="evidence" value="ECO:0007669"/>
    <property type="project" value="TreeGrafter"/>
</dbReference>
<dbReference type="InterPro" id="IPR009571">
    <property type="entry name" value="SUR7/Rim9-like_fungi"/>
</dbReference>
<organism evidence="7 8">
    <name type="scientific">Peltaster fructicola</name>
    <dbReference type="NCBI Taxonomy" id="286661"/>
    <lineage>
        <taxon>Eukaryota</taxon>
        <taxon>Fungi</taxon>
        <taxon>Dikarya</taxon>
        <taxon>Ascomycota</taxon>
        <taxon>Pezizomycotina</taxon>
        <taxon>Dothideomycetes</taxon>
        <taxon>Dothideomycetes incertae sedis</taxon>
        <taxon>Peltaster</taxon>
    </lineage>
</organism>
<dbReference type="GO" id="GO:0035838">
    <property type="term" value="C:growing cell tip"/>
    <property type="evidence" value="ECO:0007669"/>
    <property type="project" value="TreeGrafter"/>
</dbReference>
<evidence type="ECO:0000256" key="2">
    <source>
        <dbReference type="ARBA" id="ARBA00022692"/>
    </source>
</evidence>
<feature type="transmembrane region" description="Helical" evidence="6">
    <location>
        <begin position="153"/>
        <end position="175"/>
    </location>
</feature>
<feature type="region of interest" description="Disordered" evidence="5">
    <location>
        <begin position="233"/>
        <end position="535"/>
    </location>
</feature>
<feature type="compositionally biased region" description="Low complexity" evidence="5">
    <location>
        <begin position="316"/>
        <end position="335"/>
    </location>
</feature>
<sequence>MLLRPATPLSVILIIAFALLLLSTLSTPIIKAIPLAVDQGWEFGVFGYCSTSGTNCISPHIGYSTDQLFNGDSGDFSLPSTSRHSLSYILIVHPIAALLTLICAILALAAHFHTPASSARYLLALLVLTIPTLLASLLAFLVDILLFVPHMAWGGWIVLAATVLIVASSVLTCAMRRTLVSRKARTKRIAENDDMNGTTYYNTLNQNRMMADTLPQAESPPAIPTYGADKAGSQYGSFEMKSHPRTSEDRAPLNPMREGSVRSASTGAGAGRPYGNENELPPMPLNTTTRRPSRDEYISPVSPISPLEMGIPPLRPSGSRGSLNSNGSNRGMPYRGRGGYGPPQRGFGPGRGGYGPPRGGYGPTQRGSYGPRGGYRGGPPPPGFIGRGGYGQQGLTRGQSPGGHGQALRGQSPAGYGQPPRGQSPAGYGQSPRGQSPAGYGQNSPGQSPIIDPYYSRNTPSALDNRPPPSVDEHFIARGASPGLDAGIGQAIEMDERTGSPPAHYHSQNYIEPERNTSASPVRRMSPDRQDAGPMYSDDAYVSPRTEWKPALHPNAPSRFMPDNASSNYSRGGLSPIQASPPMAHDNIPGVAHHARAGSEPYYEDVDPRFAVEEPSIDQHINTMPNVLMPGNAFNSNSAPIRR</sequence>
<evidence type="ECO:0000256" key="3">
    <source>
        <dbReference type="ARBA" id="ARBA00022989"/>
    </source>
</evidence>
<feature type="compositionally biased region" description="Gly residues" evidence="5">
    <location>
        <begin position="336"/>
        <end position="362"/>
    </location>
</feature>
<evidence type="ECO:0000313" key="8">
    <source>
        <dbReference type="Proteomes" id="UP000503462"/>
    </source>
</evidence>
<evidence type="ECO:0000256" key="6">
    <source>
        <dbReference type="SAM" id="Phobius"/>
    </source>
</evidence>
<dbReference type="Pfam" id="PF06687">
    <property type="entry name" value="SUR7"/>
    <property type="match status" value="1"/>
</dbReference>
<feature type="transmembrane region" description="Helical" evidence="6">
    <location>
        <begin position="121"/>
        <end position="147"/>
    </location>
</feature>
<keyword evidence="3 6" id="KW-1133">Transmembrane helix</keyword>
<evidence type="ECO:0000256" key="1">
    <source>
        <dbReference type="ARBA" id="ARBA00004141"/>
    </source>
</evidence>
<protein>
    <recommendedName>
        <fullName evidence="9">Pali-domain-containing protein</fullName>
    </recommendedName>
</protein>
<proteinExistence type="predicted"/>
<evidence type="ECO:0000256" key="5">
    <source>
        <dbReference type="SAM" id="MobiDB-lite"/>
    </source>
</evidence>
<dbReference type="OrthoDB" id="2354757at2759"/>
<dbReference type="AlphaFoldDB" id="A0A6H0XXK6"/>
<dbReference type="EMBL" id="CP051141">
    <property type="protein sequence ID" value="QIW99327.1"/>
    <property type="molecule type" value="Genomic_DNA"/>
</dbReference>
<feature type="compositionally biased region" description="Polar residues" evidence="5">
    <location>
        <begin position="506"/>
        <end position="520"/>
    </location>
</feature>
<reference evidence="7 8" key="1">
    <citation type="journal article" date="2016" name="Sci. Rep.">
        <title>Peltaster fructicola genome reveals evolution from an invasive phytopathogen to an ectophytic parasite.</title>
        <authorList>
            <person name="Xu C."/>
            <person name="Chen H."/>
            <person name="Gleason M.L."/>
            <person name="Xu J.R."/>
            <person name="Liu H."/>
            <person name="Zhang R."/>
            <person name="Sun G."/>
        </authorList>
    </citation>
    <scope>NUCLEOTIDE SEQUENCE [LARGE SCALE GENOMIC DNA]</scope>
    <source>
        <strain evidence="7 8">LNHT1506</strain>
    </source>
</reference>
<dbReference type="GO" id="GO:0005886">
    <property type="term" value="C:plasma membrane"/>
    <property type="evidence" value="ECO:0007669"/>
    <property type="project" value="InterPro"/>
</dbReference>
<feature type="transmembrane region" description="Helical" evidence="6">
    <location>
        <begin position="86"/>
        <end position="109"/>
    </location>
</feature>
<evidence type="ECO:0008006" key="9">
    <source>
        <dbReference type="Google" id="ProtNLM"/>
    </source>
</evidence>
<accession>A0A6H0XXK6</accession>
<dbReference type="PANTHER" id="PTHR28013">
    <property type="entry name" value="PROTEIN DCV1-RELATED"/>
    <property type="match status" value="1"/>
</dbReference>
<comment type="subcellular location">
    <subcellularLocation>
        <location evidence="1">Membrane</location>
        <topology evidence="1">Multi-pass membrane protein</topology>
    </subcellularLocation>
</comment>
<gene>
    <name evidence="7" type="ORF">AMS68_004845</name>
</gene>
<keyword evidence="4 6" id="KW-0472">Membrane</keyword>